<dbReference type="OMA" id="VNKADMM"/>
<sequence>MGKKSKSSSGLGRSLIKDRFGSTKGRKLTADKSMLHTTELQDGYDWGRLNLQSVTEESSFQEFLATAELTGAEFQAEKLDIKFVNPKSNVGLLTKDEMNKAKDLHDKHKGELRIPRRPPWNANMSKEELDQNEKEYFLQWRKGLAKLQEDEGILLTPYEKNLEFWRQLWRVVEKSDVIVQIVDARNPLLFYCEDLEKYTKEVSPDKMNIVLVNKADFLTLEQRQAWADYFMSQNVKAVFYSAALASETPKESEPRGDEDQSKLNQLQDCVSNLEKEVEKTAQKLNEIIGALKLEFQNSSEILTKDQLMDLFKDIHKGPKVTEDITTIGLVGYPNVGKSSTINSLLSAKKVSVSATPGKTKHFQTLFLTKNLLLCDCPGLVMPKFVFTKAEMIINGILPIDQMRDHVPPVNLIATLIPKHVLEDKYGIMLPAPLEGEDPDRCPTSEELLNAYAYNRGFMTANGQPDNPRAARYILKDYMNGKLLYCHAPPNVVQREYHRWPERQKFRSLEKSAPPRQIRAIKTSRATTEDVDKLFFHGGSSTVHTKGKTVINGYGAANGSVQQLGDKPWKKINRHENKNKREKLRRVYAHLDQH</sequence>
<evidence type="ECO:0000256" key="4">
    <source>
        <dbReference type="ARBA" id="ARBA00022801"/>
    </source>
</evidence>
<dbReference type="PANTHER" id="PTHR45709">
    <property type="entry name" value="LARGE SUBUNIT GTPASE 1 HOMOLOG-RELATED"/>
    <property type="match status" value="1"/>
</dbReference>
<dbReference type="FunCoup" id="D6WNM0">
    <property type="interactions" value="2022"/>
</dbReference>
<proteinExistence type="predicted"/>
<evidence type="ECO:0000256" key="7">
    <source>
        <dbReference type="SAM" id="Coils"/>
    </source>
</evidence>
<dbReference type="EMBL" id="KQ971342">
    <property type="protein sequence ID" value="EFA03822.1"/>
    <property type="molecule type" value="Genomic_DNA"/>
</dbReference>
<dbReference type="OrthoDB" id="61815at2759"/>
<dbReference type="CDD" id="cd01857">
    <property type="entry name" value="HSR1_MMR1"/>
    <property type="match status" value="1"/>
</dbReference>
<dbReference type="AlphaFoldDB" id="D6WNM0"/>
<dbReference type="PhylomeDB" id="D6WNM0"/>
<dbReference type="SUPFAM" id="SSF52540">
    <property type="entry name" value="P-loop containing nucleoside triphosphate hydrolases"/>
    <property type="match status" value="1"/>
</dbReference>
<name>D6WNM0_TRICA</name>
<dbReference type="KEGG" id="tca:657331"/>
<evidence type="ECO:0000259" key="8">
    <source>
        <dbReference type="PROSITE" id="PS51721"/>
    </source>
</evidence>
<keyword evidence="10" id="KW-1185">Reference proteome</keyword>
<gene>
    <name evidence="9" type="primary">AUGUSTUS-3.0.2_13937</name>
    <name evidence="9" type="ORF">TcasGA2_TC013937</name>
</gene>
<dbReference type="Gene3D" id="3.40.50.300">
    <property type="entry name" value="P-loop containing nucleotide triphosphate hydrolases"/>
    <property type="match status" value="1"/>
</dbReference>
<evidence type="ECO:0000313" key="9">
    <source>
        <dbReference type="EMBL" id="EFA03822.1"/>
    </source>
</evidence>
<accession>D6WNM0</accession>
<dbReference type="Pfam" id="PF01926">
    <property type="entry name" value="MMR_HSR1"/>
    <property type="match status" value="1"/>
</dbReference>
<reference evidence="9 10" key="2">
    <citation type="journal article" date="2010" name="Nucleic Acids Res.">
        <title>BeetleBase in 2010: revisions to provide comprehensive genomic information for Tribolium castaneum.</title>
        <authorList>
            <person name="Kim H.S."/>
            <person name="Murphy T."/>
            <person name="Xia J."/>
            <person name="Caragea D."/>
            <person name="Park Y."/>
            <person name="Beeman R.W."/>
            <person name="Lorenzen M.D."/>
            <person name="Butcher S."/>
            <person name="Manak J.R."/>
            <person name="Brown S.J."/>
        </authorList>
    </citation>
    <scope>GENOME REANNOTATION</scope>
    <source>
        <strain evidence="9 10">Georgia GA2</strain>
    </source>
</reference>
<reference evidence="9 10" key="1">
    <citation type="journal article" date="2008" name="Nature">
        <title>The genome of the model beetle and pest Tribolium castaneum.</title>
        <authorList>
            <consortium name="Tribolium Genome Sequencing Consortium"/>
            <person name="Richards S."/>
            <person name="Gibbs R.A."/>
            <person name="Weinstock G.M."/>
            <person name="Brown S.J."/>
            <person name="Denell R."/>
            <person name="Beeman R.W."/>
            <person name="Gibbs R."/>
            <person name="Beeman R.W."/>
            <person name="Brown S.J."/>
            <person name="Bucher G."/>
            <person name="Friedrich M."/>
            <person name="Grimmelikhuijzen C.J."/>
            <person name="Klingler M."/>
            <person name="Lorenzen M."/>
            <person name="Richards S."/>
            <person name="Roth S."/>
            <person name="Schroder R."/>
            <person name="Tautz D."/>
            <person name="Zdobnov E.M."/>
            <person name="Muzny D."/>
            <person name="Gibbs R.A."/>
            <person name="Weinstock G.M."/>
            <person name="Attaway T."/>
            <person name="Bell S."/>
            <person name="Buhay C.J."/>
            <person name="Chandrabose M.N."/>
            <person name="Chavez D."/>
            <person name="Clerk-Blankenburg K.P."/>
            <person name="Cree A."/>
            <person name="Dao M."/>
            <person name="Davis C."/>
            <person name="Chacko J."/>
            <person name="Dinh H."/>
            <person name="Dugan-Rocha S."/>
            <person name="Fowler G."/>
            <person name="Garner T.T."/>
            <person name="Garnes J."/>
            <person name="Gnirke A."/>
            <person name="Hawes A."/>
            <person name="Hernandez J."/>
            <person name="Hines S."/>
            <person name="Holder M."/>
            <person name="Hume J."/>
            <person name="Jhangiani S.N."/>
            <person name="Joshi V."/>
            <person name="Khan Z.M."/>
            <person name="Jackson L."/>
            <person name="Kovar C."/>
            <person name="Kowis A."/>
            <person name="Lee S."/>
            <person name="Lewis L.R."/>
            <person name="Margolis J."/>
            <person name="Morgan M."/>
            <person name="Nazareth L.V."/>
            <person name="Nguyen N."/>
            <person name="Okwuonu G."/>
            <person name="Parker D."/>
            <person name="Richards S."/>
            <person name="Ruiz S.J."/>
            <person name="Santibanez J."/>
            <person name="Savard J."/>
            <person name="Scherer S.E."/>
            <person name="Schneider B."/>
            <person name="Sodergren E."/>
            <person name="Tautz D."/>
            <person name="Vattahil S."/>
            <person name="Villasana D."/>
            <person name="White C.S."/>
            <person name="Wright R."/>
            <person name="Park Y."/>
            <person name="Beeman R.W."/>
            <person name="Lord J."/>
            <person name="Oppert B."/>
            <person name="Lorenzen M."/>
            <person name="Brown S."/>
            <person name="Wang L."/>
            <person name="Savard J."/>
            <person name="Tautz D."/>
            <person name="Richards S."/>
            <person name="Weinstock G."/>
            <person name="Gibbs R.A."/>
            <person name="Liu Y."/>
            <person name="Worley K."/>
            <person name="Weinstock G."/>
            <person name="Elsik C.G."/>
            <person name="Reese J.T."/>
            <person name="Elhaik E."/>
            <person name="Landan G."/>
            <person name="Graur D."/>
            <person name="Arensburger P."/>
            <person name="Atkinson P."/>
            <person name="Beeman R.W."/>
            <person name="Beidler J."/>
            <person name="Brown S.J."/>
            <person name="Demuth J.P."/>
            <person name="Drury D.W."/>
            <person name="Du Y.Z."/>
            <person name="Fujiwara H."/>
            <person name="Lorenzen M."/>
            <person name="Maselli V."/>
            <person name="Osanai M."/>
            <person name="Park Y."/>
            <person name="Robertson H.M."/>
            <person name="Tu Z."/>
            <person name="Wang J.J."/>
            <person name="Wang S."/>
            <person name="Richards S."/>
            <person name="Song H."/>
            <person name="Zhang L."/>
            <person name="Sodergren E."/>
            <person name="Werner D."/>
            <person name="Stanke M."/>
            <person name="Morgenstern B."/>
            <person name="Solovyev V."/>
            <person name="Kosarev P."/>
            <person name="Brown G."/>
            <person name="Chen H.C."/>
            <person name="Ermolaeva O."/>
            <person name="Hlavina W."/>
            <person name="Kapustin Y."/>
            <person name="Kiryutin B."/>
            <person name="Kitts P."/>
            <person name="Maglott D."/>
            <person name="Pruitt K."/>
            <person name="Sapojnikov V."/>
            <person name="Souvorov A."/>
            <person name="Mackey A.J."/>
            <person name="Waterhouse R.M."/>
            <person name="Wyder S."/>
            <person name="Zdobnov E.M."/>
            <person name="Zdobnov E.M."/>
            <person name="Wyder S."/>
            <person name="Kriventseva E.V."/>
            <person name="Kadowaki T."/>
            <person name="Bork P."/>
            <person name="Aranda M."/>
            <person name="Bao R."/>
            <person name="Beermann A."/>
            <person name="Berns N."/>
            <person name="Bolognesi R."/>
            <person name="Bonneton F."/>
            <person name="Bopp D."/>
            <person name="Brown S.J."/>
            <person name="Bucher G."/>
            <person name="Butts T."/>
            <person name="Chaumot A."/>
            <person name="Denell R.E."/>
            <person name="Ferrier D.E."/>
            <person name="Friedrich M."/>
            <person name="Gordon C.M."/>
            <person name="Jindra M."/>
            <person name="Klingler M."/>
            <person name="Lan Q."/>
            <person name="Lattorff H.M."/>
            <person name="Laudet V."/>
            <person name="von Levetsow C."/>
            <person name="Liu Z."/>
            <person name="Lutz R."/>
            <person name="Lynch J.A."/>
            <person name="da Fonseca R.N."/>
            <person name="Posnien N."/>
            <person name="Reuter R."/>
            <person name="Roth S."/>
            <person name="Savard J."/>
            <person name="Schinko J.B."/>
            <person name="Schmitt C."/>
            <person name="Schoppmeier M."/>
            <person name="Schroder R."/>
            <person name="Shippy T.D."/>
            <person name="Simonnet F."/>
            <person name="Marques-Souza H."/>
            <person name="Tautz D."/>
            <person name="Tomoyasu Y."/>
            <person name="Trauner J."/>
            <person name="Van der Zee M."/>
            <person name="Vervoort M."/>
            <person name="Wittkopp N."/>
            <person name="Wimmer E.A."/>
            <person name="Yang X."/>
            <person name="Jones A.K."/>
            <person name="Sattelle D.B."/>
            <person name="Ebert P.R."/>
            <person name="Nelson D."/>
            <person name="Scott J.G."/>
            <person name="Beeman R.W."/>
            <person name="Muthukrishnan S."/>
            <person name="Kramer K.J."/>
            <person name="Arakane Y."/>
            <person name="Beeman R.W."/>
            <person name="Zhu Q."/>
            <person name="Hogenkamp D."/>
            <person name="Dixit R."/>
            <person name="Oppert B."/>
            <person name="Jiang H."/>
            <person name="Zou Z."/>
            <person name="Marshall J."/>
            <person name="Elpidina E."/>
            <person name="Vinokurov K."/>
            <person name="Oppert C."/>
            <person name="Zou Z."/>
            <person name="Evans J."/>
            <person name="Lu Z."/>
            <person name="Zhao P."/>
            <person name="Sumathipala N."/>
            <person name="Altincicek B."/>
            <person name="Vilcinskas A."/>
            <person name="Williams M."/>
            <person name="Hultmark D."/>
            <person name="Hetru C."/>
            <person name="Jiang H."/>
            <person name="Grimmelikhuijzen C.J."/>
            <person name="Hauser F."/>
            <person name="Cazzamali G."/>
            <person name="Williamson M."/>
            <person name="Park Y."/>
            <person name="Li B."/>
            <person name="Tanaka Y."/>
            <person name="Predel R."/>
            <person name="Neupert S."/>
            <person name="Schachtner J."/>
            <person name="Verleyen P."/>
            <person name="Raible F."/>
            <person name="Bork P."/>
            <person name="Friedrich M."/>
            <person name="Walden K.K."/>
            <person name="Robertson H.M."/>
            <person name="Angeli S."/>
            <person name="Foret S."/>
            <person name="Bucher G."/>
            <person name="Schuetz S."/>
            <person name="Maleszka R."/>
            <person name="Wimmer E.A."/>
            <person name="Beeman R.W."/>
            <person name="Lorenzen M."/>
            <person name="Tomoyasu Y."/>
            <person name="Miller S.C."/>
            <person name="Grossmann D."/>
            <person name="Bucher G."/>
        </authorList>
    </citation>
    <scope>NUCLEOTIDE SEQUENCE [LARGE SCALE GENOMIC DNA]</scope>
    <source>
        <strain evidence="9 10">Georgia GA2</strain>
    </source>
</reference>
<evidence type="ECO:0000313" key="10">
    <source>
        <dbReference type="Proteomes" id="UP000007266"/>
    </source>
</evidence>
<dbReference type="GO" id="GO:0003924">
    <property type="term" value="F:GTPase activity"/>
    <property type="evidence" value="ECO:0000318"/>
    <property type="project" value="GO_Central"/>
</dbReference>
<dbReference type="GO" id="GO:0000054">
    <property type="term" value="P:ribosomal subunit export from nucleus"/>
    <property type="evidence" value="ECO:0000318"/>
    <property type="project" value="GO_Central"/>
</dbReference>
<keyword evidence="5" id="KW-0342">GTP-binding</keyword>
<dbReference type="FunFam" id="1.10.1580.10:FF:000008">
    <property type="entry name" value="Large subunit GTPase 1"/>
    <property type="match status" value="1"/>
</dbReference>
<organism evidence="9 10">
    <name type="scientific">Tribolium castaneum</name>
    <name type="common">Red flour beetle</name>
    <dbReference type="NCBI Taxonomy" id="7070"/>
    <lineage>
        <taxon>Eukaryota</taxon>
        <taxon>Metazoa</taxon>
        <taxon>Ecdysozoa</taxon>
        <taxon>Arthropoda</taxon>
        <taxon>Hexapoda</taxon>
        <taxon>Insecta</taxon>
        <taxon>Pterygota</taxon>
        <taxon>Neoptera</taxon>
        <taxon>Endopterygota</taxon>
        <taxon>Coleoptera</taxon>
        <taxon>Polyphaga</taxon>
        <taxon>Cucujiformia</taxon>
        <taxon>Tenebrionidae</taxon>
        <taxon>Tenebrionidae incertae sedis</taxon>
        <taxon>Tribolium</taxon>
    </lineage>
</organism>
<dbReference type="InterPro" id="IPR043358">
    <property type="entry name" value="GNL1-like"/>
</dbReference>
<dbReference type="InterPro" id="IPR027417">
    <property type="entry name" value="P-loop_NTPase"/>
</dbReference>
<evidence type="ECO:0000256" key="5">
    <source>
        <dbReference type="ARBA" id="ARBA00023134"/>
    </source>
</evidence>
<feature type="coiled-coil region" evidence="7">
    <location>
        <begin position="263"/>
        <end position="290"/>
    </location>
</feature>
<dbReference type="STRING" id="7070.D6WNM0"/>
<dbReference type="GO" id="GO:0005829">
    <property type="term" value="C:cytosol"/>
    <property type="evidence" value="ECO:0000318"/>
    <property type="project" value="GO_Central"/>
</dbReference>
<dbReference type="eggNOG" id="KOG1424">
    <property type="taxonomic scope" value="Eukaryota"/>
</dbReference>
<keyword evidence="2" id="KW-0963">Cytoplasm</keyword>
<protein>
    <recommendedName>
        <fullName evidence="6">Large subunit GTPase 1 homolog</fullName>
    </recommendedName>
</protein>
<dbReference type="InterPro" id="IPR006073">
    <property type="entry name" value="GTP-bd"/>
</dbReference>
<dbReference type="Gene3D" id="1.10.1580.10">
    <property type="match status" value="1"/>
</dbReference>
<dbReference type="InterPro" id="IPR030378">
    <property type="entry name" value="G_CP_dom"/>
</dbReference>
<dbReference type="PROSITE" id="PS51721">
    <property type="entry name" value="G_CP"/>
    <property type="match status" value="1"/>
</dbReference>
<evidence type="ECO:0000256" key="2">
    <source>
        <dbReference type="ARBA" id="ARBA00022490"/>
    </source>
</evidence>
<feature type="domain" description="CP-type G" evidence="8">
    <location>
        <begin position="165"/>
        <end position="382"/>
    </location>
</feature>
<keyword evidence="4" id="KW-0378">Hydrolase</keyword>
<evidence type="ECO:0000256" key="1">
    <source>
        <dbReference type="ARBA" id="ARBA00004496"/>
    </source>
</evidence>
<dbReference type="InParanoid" id="D6WNM0"/>
<comment type="subcellular location">
    <subcellularLocation>
        <location evidence="1">Cytoplasm</location>
    </subcellularLocation>
</comment>
<keyword evidence="3" id="KW-0547">Nucleotide-binding</keyword>
<dbReference type="GO" id="GO:0005525">
    <property type="term" value="F:GTP binding"/>
    <property type="evidence" value="ECO:0007669"/>
    <property type="project" value="UniProtKB-KW"/>
</dbReference>
<dbReference type="InterPro" id="IPR023179">
    <property type="entry name" value="GTP-bd_ortho_bundle_sf"/>
</dbReference>
<dbReference type="Proteomes" id="UP000007266">
    <property type="component" value="Linkage group 5"/>
</dbReference>
<keyword evidence="7" id="KW-0175">Coiled coil</keyword>
<dbReference type="HOGENOM" id="CLU_011072_7_0_1"/>
<dbReference type="PANTHER" id="PTHR45709:SF2">
    <property type="entry name" value="LARGE SUBUNIT GTPASE 1 HOMOLOG"/>
    <property type="match status" value="1"/>
</dbReference>
<evidence type="ECO:0000256" key="3">
    <source>
        <dbReference type="ARBA" id="ARBA00022741"/>
    </source>
</evidence>
<evidence type="ECO:0000256" key="6">
    <source>
        <dbReference type="ARBA" id="ARBA00040145"/>
    </source>
</evidence>